<accession>A0A1L1PKM7</accession>
<feature type="region of interest" description="Disordered" evidence="1">
    <location>
        <begin position="1"/>
        <end position="33"/>
    </location>
</feature>
<evidence type="ECO:0000256" key="1">
    <source>
        <dbReference type="SAM" id="MobiDB-lite"/>
    </source>
</evidence>
<keyword evidence="4" id="KW-1185">Reference proteome</keyword>
<dbReference type="GO" id="GO:0016757">
    <property type="term" value="F:glycosyltransferase activity"/>
    <property type="evidence" value="ECO:0007669"/>
    <property type="project" value="UniProtKB-ARBA"/>
</dbReference>
<sequence>MKADPPFITPGIAPLSPGERAGAKGPHTSTSFPAPGEAVIFQPEFVEFGGEERVILALSEGLHARGLPHSVLCYRDHIDLARHARLPLRVHQLRPSGPGLARALALRAALQRLHAMGSPTPVLFNIQSALHAGLSGARRYHLRIPDTYSLLTPARTPFWDPLDLRLALRDWATGRGVRGAEQLLTNTRALSREMGQLYGRSARVHYLGGHGHTAAEAPARNQRLVHLLSVCRLQASKRVDWMLRALAQEDGQRDLGDWRLHVAGAGPQRDALQALALQLGIHDRVSFHGFVSDEQLEALYRQAHIFLMPARQGFGLPAIEALYRHSAVVLNRESGVSEILEGTPWVLIAEAGERAFAGALRAMLRRVREDGFFAQPLPALPDMQAWADDVIETLGW</sequence>
<name>A0A1L1PKM7_HYDIT</name>
<evidence type="ECO:0000313" key="4">
    <source>
        <dbReference type="Proteomes" id="UP000028878"/>
    </source>
</evidence>
<evidence type="ECO:0000259" key="2">
    <source>
        <dbReference type="Pfam" id="PF13439"/>
    </source>
</evidence>
<feature type="domain" description="Glycosyltransferase subfamily 4-like N-terminal" evidence="2">
    <location>
        <begin position="48"/>
        <end position="205"/>
    </location>
</feature>
<reference evidence="4" key="2">
    <citation type="submission" date="2014-11" db="EMBL/GenBank/DDBJ databases">
        <title>Draft genome sequence of Hydrogenophaga intermedia S1.</title>
        <authorList>
            <person name="Gan H.M."/>
            <person name="Chew T.H."/>
            <person name="Stolz A."/>
        </authorList>
    </citation>
    <scope>NUCLEOTIDE SEQUENCE [LARGE SCALE GENOMIC DNA]</scope>
    <source>
        <strain evidence="4">S1</strain>
    </source>
</reference>
<dbReference type="Pfam" id="PF13692">
    <property type="entry name" value="Glyco_trans_1_4"/>
    <property type="match status" value="1"/>
</dbReference>
<keyword evidence="3" id="KW-0808">Transferase</keyword>
<dbReference type="Pfam" id="PF13439">
    <property type="entry name" value="Glyco_transf_4"/>
    <property type="match status" value="1"/>
</dbReference>
<dbReference type="SUPFAM" id="SSF53756">
    <property type="entry name" value="UDP-Glycosyltransferase/glycogen phosphorylase"/>
    <property type="match status" value="1"/>
</dbReference>
<proteinExistence type="predicted"/>
<dbReference type="InterPro" id="IPR028098">
    <property type="entry name" value="Glyco_trans_4-like_N"/>
</dbReference>
<protein>
    <submittedName>
        <fullName evidence="3">Glycosyl transferase group 1</fullName>
    </submittedName>
</protein>
<organism evidence="3 4">
    <name type="scientific">Hydrogenophaga intermedia</name>
    <dbReference type="NCBI Taxonomy" id="65786"/>
    <lineage>
        <taxon>Bacteria</taxon>
        <taxon>Pseudomonadati</taxon>
        <taxon>Pseudomonadota</taxon>
        <taxon>Betaproteobacteria</taxon>
        <taxon>Burkholderiales</taxon>
        <taxon>Comamonadaceae</taxon>
        <taxon>Hydrogenophaga</taxon>
    </lineage>
</organism>
<dbReference type="Proteomes" id="UP000028878">
    <property type="component" value="Unassembled WGS sequence"/>
</dbReference>
<reference evidence="4" key="1">
    <citation type="submission" date="2014-02" db="EMBL/GenBank/DDBJ databases">
        <authorList>
            <person name="Gan H."/>
        </authorList>
    </citation>
    <scope>NUCLEOTIDE SEQUENCE [LARGE SCALE GENOMIC DNA]</scope>
    <source>
        <strain evidence="4">S1</strain>
    </source>
</reference>
<evidence type="ECO:0000313" key="3">
    <source>
        <dbReference type="EMBL" id="CDN88289.1"/>
    </source>
</evidence>
<dbReference type="AlphaFoldDB" id="A0A1L1PKM7"/>
<dbReference type="PANTHER" id="PTHR12526">
    <property type="entry name" value="GLYCOSYLTRANSFERASE"/>
    <property type="match status" value="1"/>
</dbReference>
<dbReference type="Gene3D" id="3.40.50.2000">
    <property type="entry name" value="Glycogen Phosphorylase B"/>
    <property type="match status" value="2"/>
</dbReference>
<dbReference type="RefSeq" id="WP_009518463.1">
    <property type="nucleotide sequence ID" value="NZ_CCAE010000021.1"/>
</dbReference>
<dbReference type="CDD" id="cd03801">
    <property type="entry name" value="GT4_PimA-like"/>
    <property type="match status" value="1"/>
</dbReference>
<dbReference type="EMBL" id="CCAE010000021">
    <property type="protein sequence ID" value="CDN88289.1"/>
    <property type="molecule type" value="Genomic_DNA"/>
</dbReference>
<gene>
    <name evidence="3" type="ORF">BN948_02722</name>
</gene>